<dbReference type="PRINTS" id="PR00722">
    <property type="entry name" value="CHYMOTRYPSIN"/>
</dbReference>
<dbReference type="AlphaFoldDB" id="A0A182S720"/>
<dbReference type="InterPro" id="IPR001254">
    <property type="entry name" value="Trypsin_dom"/>
</dbReference>
<reference evidence="4" key="1">
    <citation type="submission" date="2013-09" db="EMBL/GenBank/DDBJ databases">
        <title>The Genome Sequence of Anopheles maculatus species B.</title>
        <authorList>
            <consortium name="The Broad Institute Genomics Platform"/>
            <person name="Neafsey D.E."/>
            <person name="Besansky N."/>
            <person name="Howell P."/>
            <person name="Walton C."/>
            <person name="Young S.K."/>
            <person name="Zeng Q."/>
            <person name="Gargeya S."/>
            <person name="Fitzgerald M."/>
            <person name="Haas B."/>
            <person name="Abouelleil A."/>
            <person name="Allen A.W."/>
            <person name="Alvarado L."/>
            <person name="Arachchi H.M."/>
            <person name="Berlin A.M."/>
            <person name="Chapman S.B."/>
            <person name="Gainer-Dewar J."/>
            <person name="Goldberg J."/>
            <person name="Griggs A."/>
            <person name="Gujja S."/>
            <person name="Hansen M."/>
            <person name="Howarth C."/>
            <person name="Imamovic A."/>
            <person name="Ireland A."/>
            <person name="Larimer J."/>
            <person name="McCowan C."/>
            <person name="Murphy C."/>
            <person name="Pearson M."/>
            <person name="Poon T.W."/>
            <person name="Priest M."/>
            <person name="Roberts A."/>
            <person name="Saif S."/>
            <person name="Shea T."/>
            <person name="Sisk P."/>
            <person name="Sykes S."/>
            <person name="Wortman J."/>
            <person name="Nusbaum C."/>
            <person name="Birren B."/>
        </authorList>
    </citation>
    <scope>NUCLEOTIDE SEQUENCE [LARGE SCALE GENOMIC DNA]</scope>
    <source>
        <strain evidence="4">maculatus3</strain>
    </source>
</reference>
<dbReference type="InterPro" id="IPR001314">
    <property type="entry name" value="Peptidase_S1A"/>
</dbReference>
<sequence length="234" mass="25947">ISATKKSNWPVYRVGLLWKQDEEDIYQCGGLLIDYQYVLTSADCVTSSRGPPKFVASSPTSDRVPVADVLAHPRFVQGKPYFDIALVKLQKYANPKESQPVCPWSDQLHGDRGTLQFGASILESTGLGRFKITTRLYVHSTLSGDRCIVGEAVAENDLICISRKVDLIPGVCQVDYGGPALVEIVKNEYKVRGVLSRATQGCGSNVIYTSIAPHKQWLESIIFKKLHERLIFSD</sequence>
<dbReference type="Gene3D" id="2.40.10.10">
    <property type="entry name" value="Trypsin-like serine proteases"/>
    <property type="match status" value="2"/>
</dbReference>
<dbReference type="PANTHER" id="PTHR24260:SF136">
    <property type="entry name" value="GH08193P-RELATED"/>
    <property type="match status" value="1"/>
</dbReference>
<dbReference type="VEuPathDB" id="VectorBase:AMAM000969"/>
<proteinExistence type="inferred from homology"/>
<accession>A0A182S720</accession>
<name>A0A182S720_9DIPT</name>
<feature type="domain" description="Peptidase S1" evidence="2">
    <location>
        <begin position="12"/>
        <end position="223"/>
    </location>
</feature>
<evidence type="ECO:0000313" key="3">
    <source>
        <dbReference type="EnsemblMetazoa" id="AMAM000969-PA"/>
    </source>
</evidence>
<reference evidence="3" key="2">
    <citation type="submission" date="2020-05" db="UniProtKB">
        <authorList>
            <consortium name="EnsemblMetazoa"/>
        </authorList>
    </citation>
    <scope>IDENTIFICATION</scope>
    <source>
        <strain evidence="3">maculatus3</strain>
    </source>
</reference>
<dbReference type="InterPro" id="IPR051333">
    <property type="entry name" value="CLIP_Serine_Protease"/>
</dbReference>
<protein>
    <recommendedName>
        <fullName evidence="2">Peptidase S1 domain-containing protein</fullName>
    </recommendedName>
</protein>
<comment type="similarity">
    <text evidence="1">Belongs to the peptidase S1 family. CLIP subfamily.</text>
</comment>
<dbReference type="Proteomes" id="UP000075901">
    <property type="component" value="Unassembled WGS sequence"/>
</dbReference>
<dbReference type="SUPFAM" id="SSF50494">
    <property type="entry name" value="Trypsin-like serine proteases"/>
    <property type="match status" value="1"/>
</dbReference>
<dbReference type="SMART" id="SM00020">
    <property type="entry name" value="Tryp_SPc"/>
    <property type="match status" value="1"/>
</dbReference>
<organism evidence="3 4">
    <name type="scientific">Anopheles maculatus</name>
    <dbReference type="NCBI Taxonomy" id="74869"/>
    <lineage>
        <taxon>Eukaryota</taxon>
        <taxon>Metazoa</taxon>
        <taxon>Ecdysozoa</taxon>
        <taxon>Arthropoda</taxon>
        <taxon>Hexapoda</taxon>
        <taxon>Insecta</taxon>
        <taxon>Pterygota</taxon>
        <taxon>Neoptera</taxon>
        <taxon>Endopterygota</taxon>
        <taxon>Diptera</taxon>
        <taxon>Nematocera</taxon>
        <taxon>Culicoidea</taxon>
        <taxon>Culicidae</taxon>
        <taxon>Anophelinae</taxon>
        <taxon>Anopheles</taxon>
        <taxon>Anopheles maculatus group</taxon>
    </lineage>
</organism>
<dbReference type="EnsemblMetazoa" id="AMAM000969-RA">
    <property type="protein sequence ID" value="AMAM000969-PA"/>
    <property type="gene ID" value="AMAM000969"/>
</dbReference>
<evidence type="ECO:0000259" key="2">
    <source>
        <dbReference type="PROSITE" id="PS50240"/>
    </source>
</evidence>
<dbReference type="InterPro" id="IPR009003">
    <property type="entry name" value="Peptidase_S1_PA"/>
</dbReference>
<dbReference type="InterPro" id="IPR043504">
    <property type="entry name" value="Peptidase_S1_PA_chymotrypsin"/>
</dbReference>
<dbReference type="GO" id="GO:0006508">
    <property type="term" value="P:proteolysis"/>
    <property type="evidence" value="ECO:0007669"/>
    <property type="project" value="InterPro"/>
</dbReference>
<evidence type="ECO:0000256" key="1">
    <source>
        <dbReference type="ARBA" id="ARBA00024195"/>
    </source>
</evidence>
<dbReference type="PROSITE" id="PS50240">
    <property type="entry name" value="TRYPSIN_DOM"/>
    <property type="match status" value="1"/>
</dbReference>
<keyword evidence="4" id="KW-1185">Reference proteome</keyword>
<dbReference type="PANTHER" id="PTHR24260">
    <property type="match status" value="1"/>
</dbReference>
<dbReference type="GO" id="GO:0004252">
    <property type="term" value="F:serine-type endopeptidase activity"/>
    <property type="evidence" value="ECO:0007669"/>
    <property type="project" value="InterPro"/>
</dbReference>
<evidence type="ECO:0000313" key="4">
    <source>
        <dbReference type="Proteomes" id="UP000075901"/>
    </source>
</evidence>
<dbReference type="Pfam" id="PF00089">
    <property type="entry name" value="Trypsin"/>
    <property type="match status" value="1"/>
</dbReference>